<evidence type="ECO:0000256" key="1">
    <source>
        <dbReference type="SAM" id="SignalP"/>
    </source>
</evidence>
<dbReference type="AlphaFoldDB" id="A0A0G4HCI7"/>
<sequence length="825" mass="85680">MKFLAVPAAFALAAANPMGITYSCPAGYQLNGHMCTTSESAPLQTQQVPQTITVAPVSSCPAGYSASGSSCVTTRSQPKIAERIPHQVPQTSCPAGTSGPNAAGMCTSTRMIRVPSVKSRDVPVTSTHVEREPFSVPVTKQVSVAGAPTCPQGSTMSGGACIVTGSSTEYSTEEIPTTLSFPVNTPVSSTACPSGTQDASGSCVARLSFQSVEQGSSAKSVRVPTLSSRPATYNLPASTLKTGSTCPQGSNAKADGTCSVTLKASSLESYEVPVSSQIPKVESFPQTLTLTKQHLVPSYSCPAGSTASGSGASMTCTVTLPSASPTTSTVPRTVKKARFEKKPVTVTVNKVESFPVYYCPSGTTETPSGECAVTVTIRSPITKSETHTSCPAGAEEYNPGQMGTASSKGMSMICKEATTVSVPATLIPGSSKGAAKYACPEGTTPMGEGASMSCSAPSYQEVPMQTFTTTSIDYETSTVSETVPKLYRYETRTITETATTEQVVTVYDEVTLSESKASLVTSSYTETVPAIASYSVASTSETVTVTNDRVSYESCSTDFATCAHAGPNGMSACCLTETNYRVKTETYEQSVPAVSTYFIEEISEIQTVEETFQTFETTTLSETSHSVSTDYTAESVSPNNLVTYSTSYETQSCGAGSGFGAGFGASSGGFACDTKIVSRSVPMTESVSSIPTFTTQTISETASSEKISTSSSKSMMKVTEMGFEMETKIDSVPAETTYRTEYTTSYSCPAGTTDSGSSCISTESAAPIYSCPMGSSAASSLSAASGCTQTTYTTVSSCPKGFEQSGSSCLKSVNIPATPNMQFSH</sequence>
<proteinExistence type="predicted"/>
<dbReference type="EMBL" id="CDMZ01002255">
    <property type="protein sequence ID" value="CEM41536.1"/>
    <property type="molecule type" value="Genomic_DNA"/>
</dbReference>
<feature type="chain" id="PRO_5012520168" evidence="1">
    <location>
        <begin position="16"/>
        <end position="825"/>
    </location>
</feature>
<dbReference type="VEuPathDB" id="CryptoDB:Cvel_26089"/>
<protein>
    <submittedName>
        <fullName evidence="2">Uncharacterized protein</fullName>
    </submittedName>
</protein>
<dbReference type="SUPFAM" id="SSF57184">
    <property type="entry name" value="Growth factor receptor domain"/>
    <property type="match status" value="1"/>
</dbReference>
<dbReference type="PhylomeDB" id="A0A0G4HCI7"/>
<organism evidence="2">
    <name type="scientific">Chromera velia CCMP2878</name>
    <dbReference type="NCBI Taxonomy" id="1169474"/>
    <lineage>
        <taxon>Eukaryota</taxon>
        <taxon>Sar</taxon>
        <taxon>Alveolata</taxon>
        <taxon>Colpodellida</taxon>
        <taxon>Chromeraceae</taxon>
        <taxon>Chromera</taxon>
    </lineage>
</organism>
<dbReference type="PROSITE" id="PS51257">
    <property type="entry name" value="PROKAR_LIPOPROTEIN"/>
    <property type="match status" value="1"/>
</dbReference>
<name>A0A0G4HCI7_9ALVE</name>
<keyword evidence="1" id="KW-0732">Signal</keyword>
<evidence type="ECO:0000313" key="2">
    <source>
        <dbReference type="EMBL" id="CEM41536.1"/>
    </source>
</evidence>
<reference evidence="2" key="1">
    <citation type="submission" date="2014-11" db="EMBL/GenBank/DDBJ databases">
        <authorList>
            <person name="Otto D Thomas"/>
            <person name="Naeem Raeece"/>
        </authorList>
    </citation>
    <scope>NUCLEOTIDE SEQUENCE</scope>
</reference>
<feature type="signal peptide" evidence="1">
    <location>
        <begin position="1"/>
        <end position="15"/>
    </location>
</feature>
<gene>
    <name evidence="2" type="ORF">Cvel_26089</name>
</gene>
<accession>A0A0G4HCI7</accession>
<dbReference type="InterPro" id="IPR009030">
    <property type="entry name" value="Growth_fac_rcpt_cys_sf"/>
</dbReference>